<organism evidence="1">
    <name type="scientific">Bracon brevicornis</name>
    <dbReference type="NCBI Taxonomy" id="1563983"/>
    <lineage>
        <taxon>Eukaryota</taxon>
        <taxon>Metazoa</taxon>
        <taxon>Ecdysozoa</taxon>
        <taxon>Arthropoda</taxon>
        <taxon>Hexapoda</taxon>
        <taxon>Insecta</taxon>
        <taxon>Pterygota</taxon>
        <taxon>Neoptera</taxon>
        <taxon>Endopterygota</taxon>
        <taxon>Hymenoptera</taxon>
        <taxon>Apocrita</taxon>
        <taxon>Ichneumonoidea</taxon>
        <taxon>Braconidae</taxon>
        <taxon>Braconinae</taxon>
        <taxon>Bracon</taxon>
    </lineage>
</organism>
<dbReference type="AlphaFoldDB" id="A0A6V7KYU2"/>
<reference evidence="1" key="1">
    <citation type="submission" date="2020-07" db="EMBL/GenBank/DDBJ databases">
        <authorList>
            <person name="Ferguson B K."/>
        </authorList>
    </citation>
    <scope>NUCLEOTIDE SEQUENCE</scope>
    <source>
        <strain evidence="1">L06</strain>
    </source>
</reference>
<dbReference type="EMBL" id="CADCXW020000327">
    <property type="protein sequence ID" value="CAD1568161.1"/>
    <property type="molecule type" value="Genomic_DNA"/>
</dbReference>
<sequence length="91" mass="9570">MSEGCNWCRDPNYNSACLDFNSPATSNNSKGFSPVNNNSCGLPADANGGASNYVYSDVGGGLRKVQIRAKVLYGSGKAIAGLRARERAAKH</sequence>
<proteinExistence type="predicted"/>
<accession>A0A6V7KYU2</accession>
<name>A0A6V7KYU2_9HYME</name>
<protein>
    <submittedName>
        <fullName evidence="1">Uncharacterized protein</fullName>
    </submittedName>
</protein>
<evidence type="ECO:0000313" key="1">
    <source>
        <dbReference type="EMBL" id="CAD1568161.1"/>
    </source>
</evidence>
<gene>
    <name evidence="1" type="ORF">BBRV_LOCUS90020</name>
</gene>